<dbReference type="Proteomes" id="UP000241010">
    <property type="component" value="Unassembled WGS sequence"/>
</dbReference>
<dbReference type="PANTHER" id="PTHR43792:SF1">
    <property type="entry name" value="N-ACETYLTRANSFERASE DOMAIN-CONTAINING PROTEIN"/>
    <property type="match status" value="1"/>
</dbReference>
<name>A0A2T4K037_9RHOB</name>
<dbReference type="SUPFAM" id="SSF55729">
    <property type="entry name" value="Acyl-CoA N-acyltransferases (Nat)"/>
    <property type="match status" value="1"/>
</dbReference>
<sequence>MITVSGTPALTTERLTLRMPASRDWEAYAEFLTSERAAMIGGPLGRDKAWRSFGHAVGHWVLRGYGMFFVTPRGSDTAIGMTGPWFPEGWPEPELGWSMFGGEHEGKGLAFEAAEVARRYAFQKLGWKTAVSYIDPANLRSIALAERLGALPDPEAPCPEGVSCLVYRHASVEVRP</sequence>
<keyword evidence="2" id="KW-0808">Transferase</keyword>
<dbReference type="GO" id="GO:0016747">
    <property type="term" value="F:acyltransferase activity, transferring groups other than amino-acyl groups"/>
    <property type="evidence" value="ECO:0007669"/>
    <property type="project" value="InterPro"/>
</dbReference>
<dbReference type="AlphaFoldDB" id="A0A2T4K037"/>
<comment type="caution">
    <text evidence="2">The sequence shown here is derived from an EMBL/GenBank/DDBJ whole genome shotgun (WGS) entry which is preliminary data.</text>
</comment>
<accession>A0A2T4K037</accession>
<dbReference type="Gene3D" id="3.40.630.30">
    <property type="match status" value="1"/>
</dbReference>
<evidence type="ECO:0000313" key="3">
    <source>
        <dbReference type="Proteomes" id="UP000241010"/>
    </source>
</evidence>
<organism evidence="2 3">
    <name type="scientific">Cereibacter changlensis JA139</name>
    <dbReference type="NCBI Taxonomy" id="1188249"/>
    <lineage>
        <taxon>Bacteria</taxon>
        <taxon>Pseudomonadati</taxon>
        <taxon>Pseudomonadota</taxon>
        <taxon>Alphaproteobacteria</taxon>
        <taxon>Rhodobacterales</taxon>
        <taxon>Paracoccaceae</taxon>
        <taxon>Cereibacter</taxon>
    </lineage>
</organism>
<dbReference type="InterPro" id="IPR000182">
    <property type="entry name" value="GNAT_dom"/>
</dbReference>
<keyword evidence="3" id="KW-1185">Reference proteome</keyword>
<evidence type="ECO:0000259" key="1">
    <source>
        <dbReference type="Pfam" id="PF13302"/>
    </source>
</evidence>
<evidence type="ECO:0000313" key="2">
    <source>
        <dbReference type="EMBL" id="PTE23519.1"/>
    </source>
</evidence>
<reference evidence="2 3" key="1">
    <citation type="submission" date="2018-03" db="EMBL/GenBank/DDBJ databases">
        <title>Cereibacter changlensis.</title>
        <authorList>
            <person name="Meyer T.E."/>
            <person name="Miller S."/>
            <person name="Lodha T."/>
            <person name="Gandham S."/>
            <person name="Chintalapati S."/>
            <person name="Chintalapati V.R."/>
        </authorList>
    </citation>
    <scope>NUCLEOTIDE SEQUENCE [LARGE SCALE GENOMIC DNA]</scope>
    <source>
        <strain evidence="2 3">JA139</strain>
    </source>
</reference>
<dbReference type="EMBL" id="PZKG01000003">
    <property type="protein sequence ID" value="PTE23519.1"/>
    <property type="molecule type" value="Genomic_DNA"/>
</dbReference>
<dbReference type="Pfam" id="PF13302">
    <property type="entry name" value="Acetyltransf_3"/>
    <property type="match status" value="1"/>
</dbReference>
<dbReference type="PANTHER" id="PTHR43792">
    <property type="entry name" value="GNAT FAMILY, PUTATIVE (AFU_ORTHOLOGUE AFUA_3G00765)-RELATED-RELATED"/>
    <property type="match status" value="1"/>
</dbReference>
<protein>
    <submittedName>
        <fullName evidence="2">N-acetyltransferase</fullName>
    </submittedName>
</protein>
<dbReference type="InterPro" id="IPR051531">
    <property type="entry name" value="N-acetyltransferase"/>
</dbReference>
<dbReference type="InterPro" id="IPR016181">
    <property type="entry name" value="Acyl_CoA_acyltransferase"/>
</dbReference>
<dbReference type="OrthoDB" id="6293260at2"/>
<proteinExistence type="predicted"/>
<dbReference type="RefSeq" id="WP_107662110.1">
    <property type="nucleotide sequence ID" value="NZ_PZKG01000003.1"/>
</dbReference>
<gene>
    <name evidence="2" type="ORF">C5F48_01360</name>
</gene>
<feature type="domain" description="N-acetyltransferase" evidence="1">
    <location>
        <begin position="14"/>
        <end position="150"/>
    </location>
</feature>